<dbReference type="Gene3D" id="2.30.30.40">
    <property type="entry name" value="SH3 Domains"/>
    <property type="match status" value="1"/>
</dbReference>
<proteinExistence type="predicted"/>
<dbReference type="PROSITE" id="PS51257">
    <property type="entry name" value="PROKAR_LIPOPROTEIN"/>
    <property type="match status" value="1"/>
</dbReference>
<dbReference type="PROSITE" id="PS51781">
    <property type="entry name" value="SH3B"/>
    <property type="match status" value="1"/>
</dbReference>
<dbReference type="Pfam" id="PF08239">
    <property type="entry name" value="SH3_3"/>
    <property type="match status" value="1"/>
</dbReference>
<evidence type="ECO:0000313" key="3">
    <source>
        <dbReference type="EMBL" id="WAW14164.1"/>
    </source>
</evidence>
<feature type="compositionally biased region" description="Basic and acidic residues" evidence="1">
    <location>
        <begin position="30"/>
        <end position="42"/>
    </location>
</feature>
<dbReference type="RefSeq" id="WP_269310826.1">
    <property type="nucleotide sequence ID" value="NZ_CP114052.1"/>
</dbReference>
<feature type="region of interest" description="Disordered" evidence="1">
    <location>
        <begin position="30"/>
        <end position="71"/>
    </location>
</feature>
<dbReference type="EMBL" id="CP114052">
    <property type="protein sequence ID" value="WAW14164.1"/>
    <property type="molecule type" value="Genomic_DNA"/>
</dbReference>
<protein>
    <submittedName>
        <fullName evidence="3">SH3 domain-containing protein</fullName>
    </submittedName>
</protein>
<gene>
    <name evidence="3" type="ORF">O0R46_06025</name>
</gene>
<dbReference type="Proteomes" id="UP001164187">
    <property type="component" value="Chromosome"/>
</dbReference>
<evidence type="ECO:0000259" key="2">
    <source>
        <dbReference type="PROSITE" id="PS51781"/>
    </source>
</evidence>
<organism evidence="3 4">
    <name type="scientific">Peptostreptococcus equinus</name>
    <dbReference type="NCBI Taxonomy" id="3003601"/>
    <lineage>
        <taxon>Bacteria</taxon>
        <taxon>Bacillati</taxon>
        <taxon>Bacillota</taxon>
        <taxon>Clostridia</taxon>
        <taxon>Peptostreptococcales</taxon>
        <taxon>Peptostreptococcaceae</taxon>
        <taxon>Peptostreptococcus</taxon>
    </lineage>
</organism>
<evidence type="ECO:0000313" key="4">
    <source>
        <dbReference type="Proteomes" id="UP001164187"/>
    </source>
</evidence>
<dbReference type="InterPro" id="IPR003646">
    <property type="entry name" value="SH3-like_bac-type"/>
</dbReference>
<dbReference type="SMART" id="SM00287">
    <property type="entry name" value="SH3b"/>
    <property type="match status" value="1"/>
</dbReference>
<feature type="domain" description="SH3b" evidence="2">
    <location>
        <begin position="67"/>
        <end position="133"/>
    </location>
</feature>
<evidence type="ECO:0000256" key="1">
    <source>
        <dbReference type="SAM" id="MobiDB-lite"/>
    </source>
</evidence>
<accession>A0ABY7JLY0</accession>
<name>A0ABY7JLY0_9FIRM</name>
<sequence length="133" mass="14843">MNKKVLFSFIVASLLFTGCAKEEKYISLEERGMKTSAKEANSKEGSISTSNKSENKDKKDSNSEEKQKNAVISVETANFRKEASKDGELISSLNKDQKVKLLSTETVEGTKWAKIDVDGQEGYTLYSFLNIEE</sequence>
<keyword evidence="4" id="KW-1185">Reference proteome</keyword>
<reference evidence="3" key="1">
    <citation type="submission" date="2022-12" db="EMBL/GenBank/DDBJ databases">
        <title>Peptostreptococcus.</title>
        <authorList>
            <person name="Lee S.H."/>
        </authorList>
    </citation>
    <scope>NUCLEOTIDE SEQUENCE</scope>
    <source>
        <strain evidence="3">CBA3647</strain>
    </source>
</reference>
<feature type="compositionally biased region" description="Basic and acidic residues" evidence="1">
    <location>
        <begin position="53"/>
        <end position="68"/>
    </location>
</feature>